<dbReference type="OrthoDB" id="152248at2759"/>
<dbReference type="Pfam" id="PF14273">
    <property type="entry name" value="DUF4360"/>
    <property type="match status" value="1"/>
</dbReference>
<accession>A0A9P6E798</accession>
<organism evidence="2 3">
    <name type="scientific">Crepidotus variabilis</name>
    <dbReference type="NCBI Taxonomy" id="179855"/>
    <lineage>
        <taxon>Eukaryota</taxon>
        <taxon>Fungi</taxon>
        <taxon>Dikarya</taxon>
        <taxon>Basidiomycota</taxon>
        <taxon>Agaricomycotina</taxon>
        <taxon>Agaricomycetes</taxon>
        <taxon>Agaricomycetidae</taxon>
        <taxon>Agaricales</taxon>
        <taxon>Agaricineae</taxon>
        <taxon>Crepidotaceae</taxon>
        <taxon>Crepidotus</taxon>
    </lineage>
</organism>
<feature type="signal peptide" evidence="1">
    <location>
        <begin position="1"/>
        <end position="19"/>
    </location>
</feature>
<protein>
    <recommendedName>
        <fullName evidence="4">Secreted protein</fullName>
    </recommendedName>
</protein>
<dbReference type="InterPro" id="IPR025649">
    <property type="entry name" value="DUF4360"/>
</dbReference>
<evidence type="ECO:0008006" key="4">
    <source>
        <dbReference type="Google" id="ProtNLM"/>
    </source>
</evidence>
<evidence type="ECO:0000313" key="2">
    <source>
        <dbReference type="EMBL" id="KAF9523961.1"/>
    </source>
</evidence>
<gene>
    <name evidence="2" type="ORF">CPB83DRAFT_862019</name>
</gene>
<evidence type="ECO:0000256" key="1">
    <source>
        <dbReference type="SAM" id="SignalP"/>
    </source>
</evidence>
<feature type="chain" id="PRO_5040116976" description="Secreted protein" evidence="1">
    <location>
        <begin position="20"/>
        <end position="201"/>
    </location>
</feature>
<sequence length="201" mass="21376">MLDLKAVLLIAFVSLPVLALPTSSSSGPPGFNITSLTYAGNACPPGSTEFFVSNDRSAITGVFSDFFAETGPSVDPTLNNRSCQVSLNVHVPVGYRFSAANIAYNGLVDLGDEVVANFFATYSLEGRKASAYSPYTGPVSSGSGSHYRRTDEFDFDAQTTCGGDVVLYVEPSLKVDNTAIPSESALLTADTIDLNLFWRKC</sequence>
<dbReference type="AlphaFoldDB" id="A0A9P6E798"/>
<proteinExistence type="predicted"/>
<name>A0A9P6E798_9AGAR</name>
<comment type="caution">
    <text evidence="2">The sequence shown here is derived from an EMBL/GenBank/DDBJ whole genome shotgun (WGS) entry which is preliminary data.</text>
</comment>
<dbReference type="Proteomes" id="UP000807306">
    <property type="component" value="Unassembled WGS sequence"/>
</dbReference>
<keyword evidence="1" id="KW-0732">Signal</keyword>
<evidence type="ECO:0000313" key="3">
    <source>
        <dbReference type="Proteomes" id="UP000807306"/>
    </source>
</evidence>
<dbReference type="PANTHER" id="PTHR38847">
    <property type="match status" value="1"/>
</dbReference>
<keyword evidence="3" id="KW-1185">Reference proteome</keyword>
<reference evidence="2" key="1">
    <citation type="submission" date="2020-11" db="EMBL/GenBank/DDBJ databases">
        <authorList>
            <consortium name="DOE Joint Genome Institute"/>
            <person name="Ahrendt S."/>
            <person name="Riley R."/>
            <person name="Andreopoulos W."/>
            <person name="Labutti K."/>
            <person name="Pangilinan J."/>
            <person name="Ruiz-Duenas F.J."/>
            <person name="Barrasa J.M."/>
            <person name="Sanchez-Garcia M."/>
            <person name="Camarero S."/>
            <person name="Miyauchi S."/>
            <person name="Serrano A."/>
            <person name="Linde D."/>
            <person name="Babiker R."/>
            <person name="Drula E."/>
            <person name="Ayuso-Fernandez I."/>
            <person name="Pacheco R."/>
            <person name="Padilla G."/>
            <person name="Ferreira P."/>
            <person name="Barriuso J."/>
            <person name="Kellner H."/>
            <person name="Castanera R."/>
            <person name="Alfaro M."/>
            <person name="Ramirez L."/>
            <person name="Pisabarro A.G."/>
            <person name="Kuo A."/>
            <person name="Tritt A."/>
            <person name="Lipzen A."/>
            <person name="He G."/>
            <person name="Yan M."/>
            <person name="Ng V."/>
            <person name="Cullen D."/>
            <person name="Martin F."/>
            <person name="Rosso M.-N."/>
            <person name="Henrissat B."/>
            <person name="Hibbett D."/>
            <person name="Martinez A.T."/>
            <person name="Grigoriev I.V."/>
        </authorList>
    </citation>
    <scope>NUCLEOTIDE SEQUENCE</scope>
    <source>
        <strain evidence="2">CBS 506.95</strain>
    </source>
</reference>
<dbReference type="PANTHER" id="PTHR38847:SF1">
    <property type="entry name" value="PSEUDOURIDINE SYNTHASE RSUA_RLUA-LIKE DOMAIN-CONTAINING PROTEIN"/>
    <property type="match status" value="1"/>
</dbReference>
<dbReference type="EMBL" id="MU157907">
    <property type="protein sequence ID" value="KAF9523961.1"/>
    <property type="molecule type" value="Genomic_DNA"/>
</dbReference>